<comment type="caution">
    <text evidence="1">The sequence shown here is derived from an EMBL/GenBank/DDBJ whole genome shotgun (WGS) entry which is preliminary data.</text>
</comment>
<dbReference type="AlphaFoldDB" id="A0A495RIK8"/>
<name>A0A495RIK8_9GAMM</name>
<sequence>MSINNKLIPVPFAVNAGDTYKYSIPQTNTTTYPNKATYETGFPAVTMADIAAGGVPPFGQDFNGVLNDITTAIRYIQSGNYQTYDSAFATSIGGYDKGSVILGSDGKLYQSTVDANKTNPVGGSGWAGFIDGKYLPLTGGTLTGTLTGTDITAKTSLTVGSAKATYSAAGLNFDKQMTINSTPVLKRGDYGVGGKAVHLTNSSTNINDVTETQFSWYNSSTAGEKPASAGWVISSNILDSQAMQISVGWGGAGLFFRDSTGGVFNAWKTVITTENIGSYQSGLGVNQTWQDVKSSRSAGAIYTNTTGRPITVNITTGQDGGGWAYLYVDDVIVAGYFYTDRYGNGSVLSAVVPNNSTYKLSAGAVSFWAELR</sequence>
<gene>
    <name evidence="1" type="ORF">DES39_0568</name>
</gene>
<protein>
    <recommendedName>
        <fullName evidence="3">Tail fiber protein</fullName>
    </recommendedName>
</protein>
<accession>A0A495RIK8</accession>
<dbReference type="RefSeq" id="WP_121144245.1">
    <property type="nucleotide sequence ID" value="NZ_RBWY01000001.1"/>
</dbReference>
<dbReference type="EMBL" id="RBWY01000001">
    <property type="protein sequence ID" value="RKS87347.1"/>
    <property type="molecule type" value="Genomic_DNA"/>
</dbReference>
<evidence type="ECO:0008006" key="3">
    <source>
        <dbReference type="Google" id="ProtNLM"/>
    </source>
</evidence>
<dbReference type="Proteomes" id="UP000278542">
    <property type="component" value="Unassembled WGS sequence"/>
</dbReference>
<reference evidence="1 2" key="1">
    <citation type="submission" date="2018-10" db="EMBL/GenBank/DDBJ databases">
        <title>Genomic Encyclopedia of Type Strains, Phase IV (KMG-IV): sequencing the most valuable type-strain genomes for metagenomic binning, comparative biology and taxonomic classification.</title>
        <authorList>
            <person name="Goeker M."/>
        </authorList>
    </citation>
    <scope>NUCLEOTIDE SEQUENCE [LARGE SCALE GENOMIC DNA]</scope>
    <source>
        <strain evidence="1 2">DSM 22228</strain>
    </source>
</reference>
<evidence type="ECO:0000313" key="1">
    <source>
        <dbReference type="EMBL" id="RKS87347.1"/>
    </source>
</evidence>
<organism evidence="1 2">
    <name type="scientific">Orbus hercynius</name>
    <dbReference type="NCBI Taxonomy" id="593135"/>
    <lineage>
        <taxon>Bacteria</taxon>
        <taxon>Pseudomonadati</taxon>
        <taxon>Pseudomonadota</taxon>
        <taxon>Gammaproteobacteria</taxon>
        <taxon>Orbales</taxon>
        <taxon>Orbaceae</taxon>
        <taxon>Orbus</taxon>
    </lineage>
</organism>
<keyword evidence="2" id="KW-1185">Reference proteome</keyword>
<evidence type="ECO:0000313" key="2">
    <source>
        <dbReference type="Proteomes" id="UP000278542"/>
    </source>
</evidence>
<dbReference type="OrthoDB" id="6455886at2"/>
<proteinExistence type="predicted"/>